<dbReference type="OrthoDB" id="5328412at2759"/>
<evidence type="ECO:0000313" key="2">
    <source>
        <dbReference type="EMBL" id="PSS25359.1"/>
    </source>
</evidence>
<accession>A0A2T3BAQ8</accession>
<reference evidence="2 3" key="1">
    <citation type="journal article" date="2018" name="New Phytol.">
        <title>Comparative genomics and transcriptomics depict ericoid mycorrhizal fungi as versatile saprotrophs and plant mutualists.</title>
        <authorList>
            <person name="Martino E."/>
            <person name="Morin E."/>
            <person name="Grelet G.A."/>
            <person name="Kuo A."/>
            <person name="Kohler A."/>
            <person name="Daghino S."/>
            <person name="Barry K.W."/>
            <person name="Cichocki N."/>
            <person name="Clum A."/>
            <person name="Dockter R.B."/>
            <person name="Hainaut M."/>
            <person name="Kuo R.C."/>
            <person name="LaButti K."/>
            <person name="Lindahl B.D."/>
            <person name="Lindquist E.A."/>
            <person name="Lipzen A."/>
            <person name="Khouja H.R."/>
            <person name="Magnuson J."/>
            <person name="Murat C."/>
            <person name="Ohm R.A."/>
            <person name="Singer S.W."/>
            <person name="Spatafora J.W."/>
            <person name="Wang M."/>
            <person name="Veneault-Fourrey C."/>
            <person name="Henrissat B."/>
            <person name="Grigoriev I.V."/>
            <person name="Martin F.M."/>
            <person name="Perotto S."/>
        </authorList>
    </citation>
    <scope>NUCLEOTIDE SEQUENCE [LARGE SCALE GENOMIC DNA]</scope>
    <source>
        <strain evidence="2 3">ATCC 22711</strain>
    </source>
</reference>
<dbReference type="GeneID" id="36574381"/>
<dbReference type="EMBL" id="KZ679007">
    <property type="protein sequence ID" value="PSS25359.1"/>
    <property type="molecule type" value="Genomic_DNA"/>
</dbReference>
<feature type="region of interest" description="Disordered" evidence="1">
    <location>
        <begin position="1"/>
        <end position="24"/>
    </location>
</feature>
<dbReference type="RefSeq" id="XP_024723958.1">
    <property type="nucleotide sequence ID" value="XM_024866300.1"/>
</dbReference>
<evidence type="ECO:0000313" key="3">
    <source>
        <dbReference type="Proteomes" id="UP000241818"/>
    </source>
</evidence>
<evidence type="ECO:0000256" key="1">
    <source>
        <dbReference type="SAM" id="MobiDB-lite"/>
    </source>
</evidence>
<protein>
    <submittedName>
        <fullName evidence="2">Uncharacterized protein</fullName>
    </submittedName>
</protein>
<dbReference type="SUPFAM" id="SSF48452">
    <property type="entry name" value="TPR-like"/>
    <property type="match status" value="1"/>
</dbReference>
<name>A0A2T3BAQ8_AMORE</name>
<organism evidence="2 3">
    <name type="scientific">Amorphotheca resinae ATCC 22711</name>
    <dbReference type="NCBI Taxonomy" id="857342"/>
    <lineage>
        <taxon>Eukaryota</taxon>
        <taxon>Fungi</taxon>
        <taxon>Dikarya</taxon>
        <taxon>Ascomycota</taxon>
        <taxon>Pezizomycotina</taxon>
        <taxon>Leotiomycetes</taxon>
        <taxon>Helotiales</taxon>
        <taxon>Amorphothecaceae</taxon>
        <taxon>Amorphotheca</taxon>
    </lineage>
</organism>
<dbReference type="InterPro" id="IPR011990">
    <property type="entry name" value="TPR-like_helical_dom_sf"/>
</dbReference>
<dbReference type="AlphaFoldDB" id="A0A2T3BAQ8"/>
<dbReference type="Proteomes" id="UP000241818">
    <property type="component" value="Unassembled WGS sequence"/>
</dbReference>
<dbReference type="FunCoup" id="A0A2T3BAQ8">
    <property type="interactions" value="18"/>
</dbReference>
<dbReference type="Gene3D" id="1.25.40.10">
    <property type="entry name" value="Tetratricopeptide repeat domain"/>
    <property type="match status" value="1"/>
</dbReference>
<dbReference type="InParanoid" id="A0A2T3BAQ8"/>
<sequence length="485" mass="52975">MPKQKLFLKDNKKKSKQPQAPATADEYLAAGVDFEEAGEKWRGGDAAKSTRFFLRAIDCYNEALKKFPSSFDLAYNRARVQYELTQHPKLLAQLPGDLLDLLQTALESSRYALALKQDNADVLFNTAQILTSLAEASTESRSNSTPDTLPLLEEALELFQRCLALQEYQYTESQTQDGAMSDDPSMETSDLPDSEEGGVSLTSDEEPPQDDRWATIVEPVTNNTLVDTVLAQLETLTLLCNLIPSSSDPTPLTFITEYSSNLLNTKLPPYLADTGREAEAHLIIANFQAAHADLSYRLQKLDFESYTTALTNAFSPLDLTSHPEALVNQAEALLSFNSTVRTHPPPSPDPLPSRWSALTTALSCLATAAKLPAASHLSKIHLLRGDLELHRYQLGCCHPPFPTAAANGPVLLKNAEKFYRGAAALASDGKERVEASVKEELVRAFRGEGGKIGELAGEREARSVLEEALEEGLIAAEQLQGLGIS</sequence>
<gene>
    <name evidence="2" type="ORF">M430DRAFT_33104</name>
</gene>
<proteinExistence type="predicted"/>
<keyword evidence="3" id="KW-1185">Reference proteome</keyword>
<feature type="region of interest" description="Disordered" evidence="1">
    <location>
        <begin position="172"/>
        <end position="211"/>
    </location>
</feature>